<dbReference type="Proteomes" id="UP000054815">
    <property type="component" value="Unassembled WGS sequence"/>
</dbReference>
<reference evidence="2 3" key="1">
    <citation type="submission" date="2015-01" db="EMBL/GenBank/DDBJ databases">
        <title>Evolution of Trichinella species and genotypes.</title>
        <authorList>
            <person name="Korhonen P.K."/>
            <person name="Edoardo P."/>
            <person name="Giuseppe L.R."/>
            <person name="Gasser R.B."/>
        </authorList>
    </citation>
    <scope>NUCLEOTIDE SEQUENCE [LARGE SCALE GENOMIC DNA]</scope>
    <source>
        <strain evidence="2">ISS141</strain>
    </source>
</reference>
<name>A0A0V0XJ02_TRIPS</name>
<evidence type="ECO:0000313" key="2">
    <source>
        <dbReference type="EMBL" id="KRX87845.1"/>
    </source>
</evidence>
<dbReference type="AlphaFoldDB" id="A0A0V0XJ02"/>
<feature type="region of interest" description="Disordered" evidence="1">
    <location>
        <begin position="27"/>
        <end position="54"/>
    </location>
</feature>
<evidence type="ECO:0000313" key="3">
    <source>
        <dbReference type="Proteomes" id="UP000054815"/>
    </source>
</evidence>
<sequence length="67" mass="7513">MTSFYRANDFHTFCTTVDDPDDVVNKRSAKSLSEEKKTTFPTFNPPPNSTNHVGKSILPNVVVKLEV</sequence>
<protein>
    <submittedName>
        <fullName evidence="2">Uncharacterized protein</fullName>
    </submittedName>
</protein>
<proteinExistence type="predicted"/>
<dbReference type="EMBL" id="JYDU01000263">
    <property type="protein sequence ID" value="KRX87845.1"/>
    <property type="molecule type" value="Genomic_DNA"/>
</dbReference>
<evidence type="ECO:0000256" key="1">
    <source>
        <dbReference type="SAM" id="MobiDB-lite"/>
    </source>
</evidence>
<gene>
    <name evidence="2" type="ORF">T4E_8532</name>
</gene>
<accession>A0A0V0XJ02</accession>
<comment type="caution">
    <text evidence="2">The sequence shown here is derived from an EMBL/GenBank/DDBJ whole genome shotgun (WGS) entry which is preliminary data.</text>
</comment>
<organism evidence="2 3">
    <name type="scientific">Trichinella pseudospiralis</name>
    <name type="common">Parasitic roundworm</name>
    <dbReference type="NCBI Taxonomy" id="6337"/>
    <lineage>
        <taxon>Eukaryota</taxon>
        <taxon>Metazoa</taxon>
        <taxon>Ecdysozoa</taxon>
        <taxon>Nematoda</taxon>
        <taxon>Enoplea</taxon>
        <taxon>Dorylaimia</taxon>
        <taxon>Trichinellida</taxon>
        <taxon>Trichinellidae</taxon>
        <taxon>Trichinella</taxon>
    </lineage>
</organism>